<evidence type="ECO:0000256" key="1">
    <source>
        <dbReference type="SAM" id="Phobius"/>
    </source>
</evidence>
<feature type="transmembrane region" description="Helical" evidence="1">
    <location>
        <begin position="99"/>
        <end position="122"/>
    </location>
</feature>
<sequence>MTTPFSAALGAELTKLRRSLSWSVVVLLPVVVVLAGSFTTVVSGQQLADGWHTLWLRSVVFYGLLPLPLGLGILASLAWRPEHRGGSWNALMSSPVPSLYVVLAKTLVVALLGAVMQLVLLVTVVLTGKLLFGLAGMLPGRYLVITVLLVVAVLPVAGVQSALSMAVRSFATPVAVALVGAGTAAVLLAAELGGVVLVLPWAVTARATQLATGTFGDSGELTAGGAAAVVVAGALLTLLAVALATRYLERRDVHT</sequence>
<keyword evidence="1" id="KW-0812">Transmembrane</keyword>
<dbReference type="Pfam" id="PF12730">
    <property type="entry name" value="ABC2_membrane_4"/>
    <property type="match status" value="1"/>
</dbReference>
<keyword evidence="1" id="KW-1133">Transmembrane helix</keyword>
<feature type="transmembrane region" description="Helical" evidence="1">
    <location>
        <begin position="59"/>
        <end position="79"/>
    </location>
</feature>
<protein>
    <submittedName>
        <fullName evidence="2">ABC transporter</fullName>
    </submittedName>
</protein>
<feature type="transmembrane region" description="Helical" evidence="1">
    <location>
        <begin position="175"/>
        <end position="203"/>
    </location>
</feature>
<dbReference type="EMBL" id="WPCU01000001">
    <property type="protein sequence ID" value="MVA74524.1"/>
    <property type="molecule type" value="Genomic_DNA"/>
</dbReference>
<dbReference type="RefSeq" id="WP_156606998.1">
    <property type="nucleotide sequence ID" value="NZ_WPCU01000001.1"/>
</dbReference>
<name>A0A6A9USH5_9ACTN</name>
<comment type="caution">
    <text evidence="2">The sequence shown here is derived from an EMBL/GenBank/DDBJ whole genome shotgun (WGS) entry which is preliminary data.</text>
</comment>
<dbReference type="Proteomes" id="UP000435304">
    <property type="component" value="Unassembled WGS sequence"/>
</dbReference>
<evidence type="ECO:0000313" key="2">
    <source>
        <dbReference type="EMBL" id="MVA74524.1"/>
    </source>
</evidence>
<keyword evidence="1" id="KW-0472">Membrane</keyword>
<feature type="transmembrane region" description="Helical" evidence="1">
    <location>
        <begin position="20"/>
        <end position="39"/>
    </location>
</feature>
<accession>A0A6A9USH5</accession>
<gene>
    <name evidence="2" type="ORF">GC722_00510</name>
</gene>
<dbReference type="CDD" id="cd21809">
    <property type="entry name" value="ABC-2_lan_permease-like"/>
    <property type="match status" value="1"/>
</dbReference>
<feature type="transmembrane region" description="Helical" evidence="1">
    <location>
        <begin position="142"/>
        <end position="163"/>
    </location>
</feature>
<proteinExistence type="predicted"/>
<organism evidence="2 3">
    <name type="scientific">Auraticoccus cholistanensis</name>
    <dbReference type="NCBI Taxonomy" id="2656650"/>
    <lineage>
        <taxon>Bacteria</taxon>
        <taxon>Bacillati</taxon>
        <taxon>Actinomycetota</taxon>
        <taxon>Actinomycetes</taxon>
        <taxon>Propionibacteriales</taxon>
        <taxon>Propionibacteriaceae</taxon>
        <taxon>Auraticoccus</taxon>
    </lineage>
</organism>
<reference evidence="2 3" key="1">
    <citation type="submission" date="2019-12" db="EMBL/GenBank/DDBJ databases">
        <title>Auraticoccus cholistani sp. nov., an actinomycete isolated from soil of Cholistan desert.</title>
        <authorList>
            <person name="Cheema M.T."/>
        </authorList>
    </citation>
    <scope>NUCLEOTIDE SEQUENCE [LARGE SCALE GENOMIC DNA]</scope>
    <source>
        <strain evidence="2 3">F435</strain>
    </source>
</reference>
<keyword evidence="3" id="KW-1185">Reference proteome</keyword>
<evidence type="ECO:0000313" key="3">
    <source>
        <dbReference type="Proteomes" id="UP000435304"/>
    </source>
</evidence>
<feature type="transmembrane region" description="Helical" evidence="1">
    <location>
        <begin position="223"/>
        <end position="244"/>
    </location>
</feature>
<dbReference type="AlphaFoldDB" id="A0A6A9USH5"/>